<dbReference type="InterPro" id="IPR018303">
    <property type="entry name" value="ATPase_P-typ_P_site"/>
</dbReference>
<evidence type="ECO:0000256" key="19">
    <source>
        <dbReference type="ARBA" id="ARBA00033239"/>
    </source>
</evidence>
<dbReference type="InterPro" id="IPR006122">
    <property type="entry name" value="HMA_Cu_ion-bd"/>
</dbReference>
<feature type="domain" description="HMA" evidence="23">
    <location>
        <begin position="802"/>
        <end position="867"/>
    </location>
</feature>
<comment type="caution">
    <text evidence="24">The sequence shown here is derived from an EMBL/GenBank/DDBJ whole genome shotgun (WGS) entry which is preliminary data.</text>
</comment>
<proteinExistence type="inferred from homology"/>
<dbReference type="PROSITE" id="PS01047">
    <property type="entry name" value="HMA_1"/>
    <property type="match status" value="1"/>
</dbReference>
<dbReference type="SUPFAM" id="SSF55008">
    <property type="entry name" value="HMA, heavy metal-associated domain"/>
    <property type="match status" value="2"/>
</dbReference>
<dbReference type="InterPro" id="IPR044492">
    <property type="entry name" value="P_typ_ATPase_HD_dom"/>
</dbReference>
<feature type="transmembrane region" description="Helical" evidence="21">
    <location>
        <begin position="387"/>
        <end position="412"/>
    </location>
</feature>
<dbReference type="InterPro" id="IPR023299">
    <property type="entry name" value="ATPase_P-typ_cyto_dom_N"/>
</dbReference>
<evidence type="ECO:0000256" key="4">
    <source>
        <dbReference type="ARBA" id="ARBA00015102"/>
    </source>
</evidence>
<dbReference type="InterPro" id="IPR001757">
    <property type="entry name" value="P_typ_ATPase"/>
</dbReference>
<evidence type="ECO:0000313" key="25">
    <source>
        <dbReference type="Proteomes" id="UP000768567"/>
    </source>
</evidence>
<feature type="region of interest" description="Disordered" evidence="22">
    <location>
        <begin position="750"/>
        <end position="774"/>
    </location>
</feature>
<dbReference type="Gene3D" id="3.40.1110.10">
    <property type="entry name" value="Calcium-transporting ATPase, cytoplasmic domain N"/>
    <property type="match status" value="1"/>
</dbReference>
<evidence type="ECO:0000256" key="21">
    <source>
        <dbReference type="RuleBase" id="RU362081"/>
    </source>
</evidence>
<keyword evidence="8" id="KW-0677">Repeat</keyword>
<reference evidence="24 25" key="1">
    <citation type="submission" date="2020-10" db="EMBL/GenBank/DDBJ databases">
        <title>ChiBAC.</title>
        <authorList>
            <person name="Zenner C."/>
            <person name="Hitch T.C.A."/>
            <person name="Clavel T."/>
        </authorList>
    </citation>
    <scope>NUCLEOTIDE SEQUENCE [LARGE SCALE GENOMIC DNA]</scope>
    <source>
        <strain evidence="24 25">DSM 109015</strain>
    </source>
</reference>
<evidence type="ECO:0000256" key="9">
    <source>
        <dbReference type="ARBA" id="ARBA00022741"/>
    </source>
</evidence>
<keyword evidence="10" id="KW-0187">Copper transport</keyword>
<dbReference type="SFLD" id="SFLDG00002">
    <property type="entry name" value="C1.7:_P-type_atpase_like"/>
    <property type="match status" value="1"/>
</dbReference>
<dbReference type="InterPro" id="IPR023298">
    <property type="entry name" value="ATPase_P-typ_TM_dom_sf"/>
</dbReference>
<sequence>MQRFEITGMSCAACSAHVEKAVAAVPGVSAVAVSLLTNSMQVEYAAPADEAAICKAVEDAGYGAKPAADDAASEEAALEDTETPRLRRRLITSLCFLVPLMYISMGHMIGLPLPPFLEGDGTGALWFALVQLALTLPVCWINRAFFISGFKGLKNLAPGMDALVALGAGAALAYGVFALVMISIGLASGNTAQVMEYRHDLYFESAAMILTLITVGKMLEAYSKGRTTDALKSLMRLAPQTARIVRDGKPVTVPVAEVKPDDIFLVRPGESIPVDGVVLEGNSSINEAALTGESLPVDKHPGDPVSAATINQNGALACKATRVGQDTTLSQVIRLVRDAAATKAPLAKTADKVSGIFVPAVICIALLTFVIWMIAGQTFPFALARAISVLVISCPCALGLATPVAIMVGSGVGAKNGILFKTAASLETTGYTDTVILDKTGTITTGEPNVVEIVGTRKVPAKFLLGLAAGLEARSEHPLSRAILKKADADGVKYRPAADFEAVPGQGLLGKVAGKVMAGGNENFIRTQCDLPDDLAQAGAKLSAQGATPLYFSLDGHAAGVIGVADVVKSTSRDAIAQMHALGMDVVLLTGDNAGAAAHIASQVGLAPDKVVAGVLPAGKEAEVRRLQKNARTAMVGDGINDAPALTRADTGIAIGAGADVALDAADVVLVRSDLADVAAAVRLSRRVVTNIHENLFWAFFYNAVCIPLAAGALYPAFNILLNPMIASAAMSLSSVCVVTNALRLNTVKPRDASHDHAPRRRAPLPRRPEPAACPTGACPVQTAPAKAVSQTTESQKEEQSMKKTIHITGMMCAHCEATVKKALEAIPGVSVEKVSHEEGVAEVLCADAVDPAALKKAVEDKDYTVTAID</sequence>
<keyword evidence="12" id="KW-0460">Magnesium</keyword>
<evidence type="ECO:0000256" key="18">
    <source>
        <dbReference type="ARBA" id="ARBA00029719"/>
    </source>
</evidence>
<dbReference type="InterPro" id="IPR036163">
    <property type="entry name" value="HMA_dom_sf"/>
</dbReference>
<dbReference type="Proteomes" id="UP000768567">
    <property type="component" value="Unassembled WGS sequence"/>
</dbReference>
<dbReference type="EMBL" id="JADCKC010000002">
    <property type="protein sequence ID" value="MBE5037938.1"/>
    <property type="molecule type" value="Genomic_DNA"/>
</dbReference>
<evidence type="ECO:0000256" key="5">
    <source>
        <dbReference type="ARBA" id="ARBA00022448"/>
    </source>
</evidence>
<comment type="catalytic activity">
    <reaction evidence="20">
        <text>Cu(+)(in) + ATP + H2O = Cu(+)(out) + ADP + phosphate + H(+)</text>
        <dbReference type="Rhea" id="RHEA:25792"/>
        <dbReference type="ChEBI" id="CHEBI:15377"/>
        <dbReference type="ChEBI" id="CHEBI:15378"/>
        <dbReference type="ChEBI" id="CHEBI:30616"/>
        <dbReference type="ChEBI" id="CHEBI:43474"/>
        <dbReference type="ChEBI" id="CHEBI:49552"/>
        <dbReference type="ChEBI" id="CHEBI:456216"/>
        <dbReference type="EC" id="7.2.2.8"/>
    </reaction>
</comment>
<evidence type="ECO:0000256" key="8">
    <source>
        <dbReference type="ARBA" id="ARBA00022737"/>
    </source>
</evidence>
<keyword evidence="15" id="KW-0186">Copper</keyword>
<keyword evidence="11 21" id="KW-0067">ATP-binding</keyword>
<dbReference type="NCBIfam" id="TIGR01494">
    <property type="entry name" value="ATPase_P-type"/>
    <property type="match status" value="1"/>
</dbReference>
<dbReference type="SFLD" id="SFLDS00003">
    <property type="entry name" value="Haloacid_Dehalogenase"/>
    <property type="match status" value="1"/>
</dbReference>
<dbReference type="NCBIfam" id="TIGR01525">
    <property type="entry name" value="ATPase-IB_hvy"/>
    <property type="match status" value="1"/>
</dbReference>
<dbReference type="InterPro" id="IPR006121">
    <property type="entry name" value="HMA_dom"/>
</dbReference>
<evidence type="ECO:0000256" key="16">
    <source>
        <dbReference type="ARBA" id="ARBA00023065"/>
    </source>
</evidence>
<keyword evidence="14 21" id="KW-1133">Transmembrane helix</keyword>
<dbReference type="InterPro" id="IPR059000">
    <property type="entry name" value="ATPase_P-type_domA"/>
</dbReference>
<evidence type="ECO:0000256" key="17">
    <source>
        <dbReference type="ARBA" id="ARBA00023136"/>
    </source>
</evidence>
<dbReference type="EC" id="7.2.2.8" evidence="3"/>
<keyword evidence="21" id="KW-1003">Cell membrane</keyword>
<dbReference type="PRINTS" id="PR00943">
    <property type="entry name" value="CUATPASE"/>
</dbReference>
<evidence type="ECO:0000256" key="3">
    <source>
        <dbReference type="ARBA" id="ARBA00012517"/>
    </source>
</evidence>
<evidence type="ECO:0000256" key="2">
    <source>
        <dbReference type="ARBA" id="ARBA00006024"/>
    </source>
</evidence>
<evidence type="ECO:0000313" key="24">
    <source>
        <dbReference type="EMBL" id="MBE5037938.1"/>
    </source>
</evidence>
<evidence type="ECO:0000256" key="14">
    <source>
        <dbReference type="ARBA" id="ARBA00022989"/>
    </source>
</evidence>
<dbReference type="PANTHER" id="PTHR43520">
    <property type="entry name" value="ATP7, ISOFORM B"/>
    <property type="match status" value="1"/>
</dbReference>
<feature type="transmembrane region" description="Helical" evidence="21">
    <location>
        <begin position="696"/>
        <end position="718"/>
    </location>
</feature>
<dbReference type="InterPro" id="IPR027256">
    <property type="entry name" value="P-typ_ATPase_IB"/>
</dbReference>
<dbReference type="PRINTS" id="PR00119">
    <property type="entry name" value="CATATPASE"/>
</dbReference>
<keyword evidence="9 21" id="KW-0547">Nucleotide-binding</keyword>
<feature type="transmembrane region" description="Helical" evidence="21">
    <location>
        <begin position="353"/>
        <end position="375"/>
    </location>
</feature>
<dbReference type="InterPro" id="IPR008250">
    <property type="entry name" value="ATPase_P-typ_transduc_dom_A_sf"/>
</dbReference>
<accession>A0ABR9R465</accession>
<dbReference type="SUPFAM" id="SSF56784">
    <property type="entry name" value="HAD-like"/>
    <property type="match status" value="1"/>
</dbReference>
<evidence type="ECO:0000256" key="11">
    <source>
        <dbReference type="ARBA" id="ARBA00022840"/>
    </source>
</evidence>
<feature type="transmembrane region" description="Helical" evidence="21">
    <location>
        <begin position="123"/>
        <end position="141"/>
    </location>
</feature>
<dbReference type="NCBIfam" id="TIGR01511">
    <property type="entry name" value="ATPase-IB1_Cu"/>
    <property type="match status" value="1"/>
</dbReference>
<evidence type="ECO:0000256" key="12">
    <source>
        <dbReference type="ARBA" id="ARBA00022842"/>
    </source>
</evidence>
<dbReference type="PROSITE" id="PS50846">
    <property type="entry name" value="HMA_2"/>
    <property type="match status" value="2"/>
</dbReference>
<evidence type="ECO:0000256" key="1">
    <source>
        <dbReference type="ARBA" id="ARBA00004127"/>
    </source>
</evidence>
<name>A0ABR9R465_9FIRM</name>
<comment type="similarity">
    <text evidence="2 21">Belongs to the cation transport ATPase (P-type) (TC 3.A.3) family. Type IB subfamily.</text>
</comment>
<evidence type="ECO:0000256" key="20">
    <source>
        <dbReference type="ARBA" id="ARBA00049289"/>
    </source>
</evidence>
<dbReference type="SUPFAM" id="SSF81665">
    <property type="entry name" value="Calcium ATPase, transmembrane domain M"/>
    <property type="match status" value="1"/>
</dbReference>
<feature type="transmembrane region" description="Helical" evidence="21">
    <location>
        <begin position="201"/>
        <end position="219"/>
    </location>
</feature>
<keyword evidence="25" id="KW-1185">Reference proteome</keyword>
<keyword evidence="17 21" id="KW-0472">Membrane</keyword>
<dbReference type="Gene3D" id="3.30.70.100">
    <property type="match status" value="2"/>
</dbReference>
<keyword evidence="5" id="KW-0813">Transport</keyword>
<keyword evidence="16" id="KW-0406">Ion transport</keyword>
<evidence type="ECO:0000256" key="10">
    <source>
        <dbReference type="ARBA" id="ARBA00022796"/>
    </source>
</evidence>
<evidence type="ECO:0000256" key="7">
    <source>
        <dbReference type="ARBA" id="ARBA00022723"/>
    </source>
</evidence>
<feature type="domain" description="HMA" evidence="23">
    <location>
        <begin position="1"/>
        <end position="65"/>
    </location>
</feature>
<dbReference type="RefSeq" id="WP_193501649.1">
    <property type="nucleotide sequence ID" value="NZ_JADCKC010000002.1"/>
</dbReference>
<dbReference type="CDD" id="cd00371">
    <property type="entry name" value="HMA"/>
    <property type="match status" value="2"/>
</dbReference>
<dbReference type="CDD" id="cd02094">
    <property type="entry name" value="P-type_ATPase_Cu-like"/>
    <property type="match status" value="1"/>
</dbReference>
<dbReference type="Pfam" id="PF00122">
    <property type="entry name" value="E1-E2_ATPase"/>
    <property type="match status" value="1"/>
</dbReference>
<dbReference type="Gene3D" id="2.70.150.10">
    <property type="entry name" value="Calcium-transporting ATPase, cytoplasmic transduction domain A"/>
    <property type="match status" value="1"/>
</dbReference>
<dbReference type="PROSITE" id="PS00154">
    <property type="entry name" value="ATPASE_E1_E2"/>
    <property type="match status" value="1"/>
</dbReference>
<dbReference type="InterPro" id="IPR017969">
    <property type="entry name" value="Heavy-metal-associated_CS"/>
</dbReference>
<feature type="transmembrane region" description="Helical" evidence="21">
    <location>
        <begin position="162"/>
        <end position="189"/>
    </location>
</feature>
<dbReference type="Gene3D" id="3.40.50.1000">
    <property type="entry name" value="HAD superfamily/HAD-like"/>
    <property type="match status" value="1"/>
</dbReference>
<feature type="transmembrane region" description="Helical" evidence="21">
    <location>
        <begin position="90"/>
        <end position="111"/>
    </location>
</feature>
<dbReference type="InterPro" id="IPR023214">
    <property type="entry name" value="HAD_sf"/>
</dbReference>
<keyword evidence="6 21" id="KW-0812">Transmembrane</keyword>
<evidence type="ECO:0000256" key="13">
    <source>
        <dbReference type="ARBA" id="ARBA00022967"/>
    </source>
</evidence>
<gene>
    <name evidence="24" type="ORF">INF35_09095</name>
</gene>
<protein>
    <recommendedName>
        <fullName evidence="4">Copper-exporting P-type ATPase</fullName>
        <ecNumber evidence="3">7.2.2.8</ecNumber>
    </recommendedName>
    <alternativeName>
        <fullName evidence="18">Copper-exporting P-type ATPase A</fullName>
    </alternativeName>
    <alternativeName>
        <fullName evidence="19">Cu(+)-exporting ATPase</fullName>
    </alternativeName>
</protein>
<keyword evidence="7 21" id="KW-0479">Metal-binding</keyword>
<dbReference type="InterPro" id="IPR036412">
    <property type="entry name" value="HAD-like_sf"/>
</dbReference>
<dbReference type="Pfam" id="PF00403">
    <property type="entry name" value="HMA"/>
    <property type="match status" value="2"/>
</dbReference>
<evidence type="ECO:0000259" key="23">
    <source>
        <dbReference type="PROSITE" id="PS50846"/>
    </source>
</evidence>
<dbReference type="Pfam" id="PF00702">
    <property type="entry name" value="Hydrolase"/>
    <property type="match status" value="1"/>
</dbReference>
<dbReference type="PANTHER" id="PTHR43520:SF8">
    <property type="entry name" value="P-TYPE CU(+) TRANSPORTER"/>
    <property type="match status" value="1"/>
</dbReference>
<evidence type="ECO:0000256" key="6">
    <source>
        <dbReference type="ARBA" id="ARBA00022692"/>
    </source>
</evidence>
<evidence type="ECO:0000256" key="15">
    <source>
        <dbReference type="ARBA" id="ARBA00023008"/>
    </source>
</evidence>
<comment type="subcellular location">
    <subcellularLocation>
        <location evidence="21">Cell membrane</location>
    </subcellularLocation>
    <subcellularLocation>
        <location evidence="1">Endomembrane system</location>
        <topology evidence="1">Multi-pass membrane protein</topology>
    </subcellularLocation>
</comment>
<organism evidence="24 25">
    <name type="scientific">Gemmiger gallinarum</name>
    <dbReference type="NCBI Taxonomy" id="2779354"/>
    <lineage>
        <taxon>Bacteria</taxon>
        <taxon>Bacillati</taxon>
        <taxon>Bacillota</taxon>
        <taxon>Clostridia</taxon>
        <taxon>Eubacteriales</taxon>
        <taxon>Gemmiger</taxon>
    </lineage>
</organism>
<keyword evidence="13" id="KW-1278">Translocase</keyword>
<evidence type="ECO:0000256" key="22">
    <source>
        <dbReference type="SAM" id="MobiDB-lite"/>
    </source>
</evidence>
<dbReference type="SUPFAM" id="SSF81653">
    <property type="entry name" value="Calcium ATPase, transduction domain A"/>
    <property type="match status" value="1"/>
</dbReference>
<dbReference type="SFLD" id="SFLDF00027">
    <property type="entry name" value="p-type_atpase"/>
    <property type="match status" value="1"/>
</dbReference>
<dbReference type="NCBIfam" id="TIGR00003">
    <property type="entry name" value="copper ion binding protein"/>
    <property type="match status" value="1"/>
</dbReference>